<dbReference type="STRING" id="234267.Acid_7124"/>
<evidence type="ECO:0000256" key="1">
    <source>
        <dbReference type="SAM" id="SignalP"/>
    </source>
</evidence>
<gene>
    <name evidence="2" type="ordered locus">Acid_7124</name>
</gene>
<reference evidence="2" key="1">
    <citation type="submission" date="2006-10" db="EMBL/GenBank/DDBJ databases">
        <title>Complete sequence of Solibacter usitatus Ellin6076.</title>
        <authorList>
            <consortium name="US DOE Joint Genome Institute"/>
            <person name="Copeland A."/>
            <person name="Lucas S."/>
            <person name="Lapidus A."/>
            <person name="Barry K."/>
            <person name="Detter J.C."/>
            <person name="Glavina del Rio T."/>
            <person name="Hammon N."/>
            <person name="Israni S."/>
            <person name="Dalin E."/>
            <person name="Tice H."/>
            <person name="Pitluck S."/>
            <person name="Thompson L.S."/>
            <person name="Brettin T."/>
            <person name="Bruce D."/>
            <person name="Han C."/>
            <person name="Tapia R."/>
            <person name="Gilna P."/>
            <person name="Schmutz J."/>
            <person name="Larimer F."/>
            <person name="Land M."/>
            <person name="Hauser L."/>
            <person name="Kyrpides N."/>
            <person name="Mikhailova N."/>
            <person name="Janssen P.H."/>
            <person name="Kuske C.R."/>
            <person name="Richardson P."/>
        </authorList>
    </citation>
    <scope>NUCLEOTIDE SEQUENCE</scope>
    <source>
        <strain evidence="2">Ellin6076</strain>
    </source>
</reference>
<keyword evidence="1" id="KW-0732">Signal</keyword>
<dbReference type="KEGG" id="sus:Acid_7124"/>
<feature type="chain" id="PRO_5004162493" evidence="1">
    <location>
        <begin position="21"/>
        <end position="318"/>
    </location>
</feature>
<evidence type="ECO:0000313" key="2">
    <source>
        <dbReference type="EMBL" id="ABJ88035.1"/>
    </source>
</evidence>
<accession>Q01QN5</accession>
<sequence length="318" mass="35049" precursor="true">MKRLLVFVTAISALAPAAGAQQYQRRATFMNGGGPDRGKCTIEVVVDGAAEIDIRGDQGTIRNLSGQPAQWRRFECTGPLPANPAGFRFAGVDGRGRQVLMREPRNGSPAVVRIEDPQGGSEGYTFDLFWGGGYERNQPPPSLPPPPPPSRRFTVEQAVATCQDAVRQQARFRARRVEFRETRIDDNPGRNDWVIGVVDTARGYNSPEEHMRFSCSVNFDTGQVRSVDLQPMGGGGYGRGNERAALDNCQTAVADRMQRDGYGRIEFPSIRVDDQPGRNDWVVGTVRAERGRGSDIFNFSCSVNLRDGSVRSVDVTRR</sequence>
<dbReference type="HOGENOM" id="CLU_874054_0_0_0"/>
<organism evidence="2">
    <name type="scientific">Solibacter usitatus (strain Ellin6076)</name>
    <dbReference type="NCBI Taxonomy" id="234267"/>
    <lineage>
        <taxon>Bacteria</taxon>
        <taxon>Pseudomonadati</taxon>
        <taxon>Acidobacteriota</taxon>
        <taxon>Terriglobia</taxon>
        <taxon>Bryobacterales</taxon>
        <taxon>Solibacteraceae</taxon>
        <taxon>Candidatus Solibacter</taxon>
    </lineage>
</organism>
<dbReference type="InParanoid" id="Q01QN5"/>
<name>Q01QN5_SOLUE</name>
<dbReference type="OrthoDB" id="128302at2"/>
<dbReference type="EMBL" id="CP000473">
    <property type="protein sequence ID" value="ABJ88035.1"/>
    <property type="molecule type" value="Genomic_DNA"/>
</dbReference>
<feature type="signal peptide" evidence="1">
    <location>
        <begin position="1"/>
        <end position="20"/>
    </location>
</feature>
<protein>
    <submittedName>
        <fullName evidence="2">Uncharacterized protein</fullName>
    </submittedName>
</protein>
<proteinExistence type="predicted"/>
<dbReference type="AlphaFoldDB" id="Q01QN5"/>